<sequence length="123" mass="14417">MNYTDQYDHPWKEAIGLYFPSFGVFLQDLEVAFEQEIEQFEEETRMSYMTSWERRGREKGIQEGIPQGIQQGIQEILETRFGEVENSLMNSVKEINEISRLKMLLRQATTVNSLQEFQSLLGS</sequence>
<dbReference type="KEGG" id="dsl:Dacsa_1809"/>
<dbReference type="STRING" id="13035.Dacsa_1809"/>
<evidence type="ECO:0000313" key="2">
    <source>
        <dbReference type="Proteomes" id="UP000010482"/>
    </source>
</evidence>
<dbReference type="AlphaFoldDB" id="K9YU64"/>
<keyword evidence="2" id="KW-1185">Reference proteome</keyword>
<organism evidence="1 2">
    <name type="scientific">Dactylococcopsis salina (strain PCC 8305)</name>
    <name type="common">Myxobactron salinum</name>
    <dbReference type="NCBI Taxonomy" id="13035"/>
    <lineage>
        <taxon>Bacteria</taxon>
        <taxon>Bacillati</taxon>
        <taxon>Cyanobacteriota</taxon>
        <taxon>Cyanophyceae</taxon>
        <taxon>Nodosilineales</taxon>
        <taxon>Cymatolegaceae</taxon>
        <taxon>Dactylococcopsis</taxon>
    </lineage>
</organism>
<protein>
    <submittedName>
        <fullName evidence="1">Uncharacterized protein</fullName>
    </submittedName>
</protein>
<name>K9YU64_DACS8</name>
<dbReference type="eggNOG" id="COG5464">
    <property type="taxonomic scope" value="Bacteria"/>
</dbReference>
<reference evidence="1" key="1">
    <citation type="submission" date="2012-04" db="EMBL/GenBank/DDBJ databases">
        <title>Finished genome of Dactylococcopsis salina PCC 8305.</title>
        <authorList>
            <consortium name="US DOE Joint Genome Institute"/>
            <person name="Gugger M."/>
            <person name="Coursin T."/>
            <person name="Rippka R."/>
            <person name="Tandeau De Marsac N."/>
            <person name="Huntemann M."/>
            <person name="Wei C.-L."/>
            <person name="Han J."/>
            <person name="Detter J.C."/>
            <person name="Han C."/>
            <person name="Tapia R."/>
            <person name="Daligault H."/>
            <person name="Chen A."/>
            <person name="Krypides N."/>
            <person name="Mavromatis K."/>
            <person name="Markowitz V."/>
            <person name="Szeto E."/>
            <person name="Ivanova N."/>
            <person name="Ovchinnikova G."/>
            <person name="Pagani I."/>
            <person name="Pati A."/>
            <person name="Goodwin L."/>
            <person name="Peters L."/>
            <person name="Pitluck S."/>
            <person name="Woyke T."/>
            <person name="Kerfeld C."/>
        </authorList>
    </citation>
    <scope>NUCLEOTIDE SEQUENCE [LARGE SCALE GENOMIC DNA]</scope>
    <source>
        <strain evidence="1">PCC 8305</strain>
    </source>
</reference>
<evidence type="ECO:0000313" key="1">
    <source>
        <dbReference type="EMBL" id="AFZ50466.1"/>
    </source>
</evidence>
<dbReference type="HOGENOM" id="CLU_2080918_0_0_3"/>
<dbReference type="PATRIC" id="fig|13035.3.peg.2047"/>
<dbReference type="Proteomes" id="UP000010482">
    <property type="component" value="Chromosome"/>
</dbReference>
<gene>
    <name evidence="1" type="ORF">Dacsa_1809</name>
</gene>
<dbReference type="RefSeq" id="WP_015229463.1">
    <property type="nucleotide sequence ID" value="NC_019780.1"/>
</dbReference>
<accession>K9YU64</accession>
<proteinExistence type="predicted"/>
<dbReference type="EMBL" id="CP003944">
    <property type="protein sequence ID" value="AFZ50466.1"/>
    <property type="molecule type" value="Genomic_DNA"/>
</dbReference>
<dbReference type="OrthoDB" id="569771at2"/>